<comment type="caution">
    <text evidence="1">The sequence shown here is derived from an EMBL/GenBank/DDBJ whole genome shotgun (WGS) entry which is preliminary data.</text>
</comment>
<gene>
    <name evidence="1" type="ORF">RBWH47_04123</name>
</gene>
<dbReference type="PATRIC" id="fig|991778.3.peg.3168"/>
<name>F2ATD9_RHOBT</name>
<protein>
    <submittedName>
        <fullName evidence="1">Uncharacterized protein</fullName>
    </submittedName>
</protein>
<evidence type="ECO:0000313" key="1">
    <source>
        <dbReference type="EMBL" id="EGF27065.1"/>
    </source>
</evidence>
<evidence type="ECO:0000313" key="2">
    <source>
        <dbReference type="Proteomes" id="UP000006222"/>
    </source>
</evidence>
<sequence>MLATASKNACTFDGSVTNASKYKAWTPGHFESVGLWKTKQ</sequence>
<dbReference type="EMBL" id="AFAR01000165">
    <property type="protein sequence ID" value="EGF27065.1"/>
    <property type="molecule type" value="Genomic_DNA"/>
</dbReference>
<dbReference type="Proteomes" id="UP000006222">
    <property type="component" value="Unassembled WGS sequence"/>
</dbReference>
<reference evidence="1 2" key="1">
    <citation type="journal article" date="2013" name="Mar. Genomics">
        <title>Expression of sulfatases in Rhodopirellula baltica and the diversity of sulfatases in the genus Rhodopirellula.</title>
        <authorList>
            <person name="Wegner C.E."/>
            <person name="Richter-Heitmann T."/>
            <person name="Klindworth A."/>
            <person name="Klockow C."/>
            <person name="Richter M."/>
            <person name="Achstetter T."/>
            <person name="Glockner F.O."/>
            <person name="Harder J."/>
        </authorList>
    </citation>
    <scope>NUCLEOTIDE SEQUENCE [LARGE SCALE GENOMIC DNA]</scope>
    <source>
        <strain evidence="1 2">WH47</strain>
    </source>
</reference>
<accession>F2ATD9</accession>
<organism evidence="1 2">
    <name type="scientific">Rhodopirellula baltica WH47</name>
    <dbReference type="NCBI Taxonomy" id="991778"/>
    <lineage>
        <taxon>Bacteria</taxon>
        <taxon>Pseudomonadati</taxon>
        <taxon>Planctomycetota</taxon>
        <taxon>Planctomycetia</taxon>
        <taxon>Pirellulales</taxon>
        <taxon>Pirellulaceae</taxon>
        <taxon>Rhodopirellula</taxon>
    </lineage>
</organism>
<dbReference type="AlphaFoldDB" id="F2ATD9"/>
<proteinExistence type="predicted"/>